<dbReference type="NCBIfam" id="TIGR04183">
    <property type="entry name" value="Por_Secre_tail"/>
    <property type="match status" value="1"/>
</dbReference>
<protein>
    <recommendedName>
        <fullName evidence="2">Secretion system C-terminal sorting domain-containing protein</fullName>
    </recommendedName>
</protein>
<dbReference type="AlphaFoldDB" id="A0A2S7KVB7"/>
<evidence type="ECO:0000259" key="2">
    <source>
        <dbReference type="Pfam" id="PF18962"/>
    </source>
</evidence>
<dbReference type="InterPro" id="IPR017853">
    <property type="entry name" value="GH"/>
</dbReference>
<dbReference type="RefSeq" id="WP_240614646.1">
    <property type="nucleotide sequence ID" value="NZ_MQUA01000013.1"/>
</dbReference>
<keyword evidence="1" id="KW-0732">Signal</keyword>
<proteinExistence type="predicted"/>
<dbReference type="SUPFAM" id="SSF51445">
    <property type="entry name" value="(Trans)glycosidases"/>
    <property type="match status" value="1"/>
</dbReference>
<dbReference type="EMBL" id="MQUA01000013">
    <property type="protein sequence ID" value="PQB06488.1"/>
    <property type="molecule type" value="Genomic_DNA"/>
</dbReference>
<comment type="caution">
    <text evidence="3">The sequence shown here is derived from an EMBL/GenBank/DDBJ whole genome shotgun (WGS) entry which is preliminary data.</text>
</comment>
<reference evidence="3 4" key="1">
    <citation type="submission" date="2016-11" db="EMBL/GenBank/DDBJ databases">
        <title>Trade-off between light-utilization and light-protection in marine flavobacteria.</title>
        <authorList>
            <person name="Kumagai Y."/>
        </authorList>
    </citation>
    <scope>NUCLEOTIDE SEQUENCE [LARGE SCALE GENOMIC DNA]</scope>
    <source>
        <strain evidence="3 4">ATCC 700397</strain>
    </source>
</reference>
<feature type="domain" description="Secretion system C-terminal sorting" evidence="2">
    <location>
        <begin position="280"/>
        <end position="349"/>
    </location>
</feature>
<evidence type="ECO:0000256" key="1">
    <source>
        <dbReference type="ARBA" id="ARBA00022729"/>
    </source>
</evidence>
<evidence type="ECO:0000313" key="3">
    <source>
        <dbReference type="EMBL" id="PQB06488.1"/>
    </source>
</evidence>
<evidence type="ECO:0000313" key="4">
    <source>
        <dbReference type="Proteomes" id="UP000239522"/>
    </source>
</evidence>
<organism evidence="3 4">
    <name type="scientific">Polaribacter filamentus</name>
    <dbReference type="NCBI Taxonomy" id="53483"/>
    <lineage>
        <taxon>Bacteria</taxon>
        <taxon>Pseudomonadati</taxon>
        <taxon>Bacteroidota</taxon>
        <taxon>Flavobacteriia</taxon>
        <taxon>Flavobacteriales</taxon>
        <taxon>Flavobacteriaceae</taxon>
    </lineage>
</organism>
<dbReference type="Pfam" id="PF18962">
    <property type="entry name" value="Por_Secre_tail"/>
    <property type="match status" value="1"/>
</dbReference>
<dbReference type="InterPro" id="IPR026444">
    <property type="entry name" value="Secre_tail"/>
</dbReference>
<keyword evidence="4" id="KW-1185">Reference proteome</keyword>
<dbReference type="Proteomes" id="UP000239522">
    <property type="component" value="Unassembled WGS sequence"/>
</dbReference>
<name>A0A2S7KVB7_9FLAO</name>
<accession>A0A2S7KVB7</accession>
<gene>
    <name evidence="3" type="ORF">BST83_04375</name>
</gene>
<sequence length="350" mass="38774">MSCNLKLRLAEGKGVMMWGKMTDPYSQLIMGYGANSNINGIGHKSRAQFNGPRLIGYPESHDEERIMYRAVTFGSDAVSSHNVKDLNTALSRMSAIGAVSLTIPGPKMIWHFAALGMDISIFTCNNGTVNEPGGTDGDCKLDTKQQPQWSENWLSNPSRKKIYDDWARMNALKINEPVFEGDYTITSGSLTPRIDIFDTNIPTTQLRNVVILANFDVVSQTVNTNFPIAGNWVDLMDSSGNSTYSAATINLAPGEFKIFGNQAATLSTDVIAIDYNILQLYPNPTSNFFSLSTEVKEVRVFAVTGKQVKQFTNNNIKTNVFSVTDLKTGIYFVRIQDSENKIETKKLFIN</sequence>